<dbReference type="GO" id="GO:0000774">
    <property type="term" value="F:adenyl-nucleotide exchange factor activity"/>
    <property type="evidence" value="ECO:0007669"/>
    <property type="project" value="InterPro"/>
</dbReference>
<dbReference type="EMBL" id="LKAJ01000003">
    <property type="protein sequence ID" value="KRG21849.1"/>
    <property type="molecule type" value="Genomic_DNA"/>
</dbReference>
<dbReference type="FunFam" id="2.30.22.10:FF:000001">
    <property type="entry name" value="Protein GrpE"/>
    <property type="match status" value="1"/>
</dbReference>
<dbReference type="OrthoDB" id="9789811at2"/>
<keyword evidence="17" id="KW-1185">Reference proteome</keyword>
<reference evidence="16" key="2">
    <citation type="journal article" date="2016" name="Genome Announc.">
        <title>Draft Genome Sequences of Two Novel Amoeba-Resistant Intranuclear Bacteria, 'Candidatus Berkiella cookevillensis' and 'Candidatus Berkiella aquae'.</title>
        <authorList>
            <person name="Mehari Y.T."/>
            <person name="Arivett B.A."/>
            <person name="Farone A.L."/>
            <person name="Gunderson J.H."/>
            <person name="Farone M.B."/>
        </authorList>
    </citation>
    <scope>NUCLEOTIDE SEQUENCE</scope>
    <source>
        <strain evidence="16">HT99</strain>
    </source>
</reference>
<comment type="caution">
    <text evidence="15">The sequence shown here is derived from an EMBL/GenBank/DDBJ whole genome shotgun (WGS) entry which is preliminary data.</text>
</comment>
<dbReference type="GO" id="GO:0051087">
    <property type="term" value="F:protein-folding chaperone binding"/>
    <property type="evidence" value="ECO:0007669"/>
    <property type="project" value="InterPro"/>
</dbReference>
<gene>
    <name evidence="10 16" type="primary">grpE</name>
    <name evidence="16" type="ORF">HT99x_003385</name>
    <name evidence="15" type="ORF">HT99x_01042</name>
</gene>
<dbReference type="STRING" id="295108.HT99x_01042"/>
<dbReference type="Proteomes" id="UP000051497">
    <property type="component" value="Unassembled WGS sequence"/>
</dbReference>
<dbReference type="SUPFAM" id="SSF51064">
    <property type="entry name" value="Head domain of nucleotide exchange factor GrpE"/>
    <property type="match status" value="1"/>
</dbReference>
<dbReference type="PROSITE" id="PS01071">
    <property type="entry name" value="GRPE"/>
    <property type="match status" value="1"/>
</dbReference>
<dbReference type="InterPro" id="IPR013805">
    <property type="entry name" value="GrpE_CC"/>
</dbReference>
<evidence type="ECO:0000256" key="11">
    <source>
        <dbReference type="RuleBase" id="RU000639"/>
    </source>
</evidence>
<dbReference type="CDD" id="cd00446">
    <property type="entry name" value="GrpE"/>
    <property type="match status" value="1"/>
</dbReference>
<dbReference type="GO" id="GO:0006457">
    <property type="term" value="P:protein folding"/>
    <property type="evidence" value="ECO:0007669"/>
    <property type="project" value="InterPro"/>
</dbReference>
<comment type="similarity">
    <text evidence="2 10 12">Belongs to the GrpE family.</text>
</comment>
<dbReference type="InterPro" id="IPR009012">
    <property type="entry name" value="GrpE_head"/>
</dbReference>
<dbReference type="Pfam" id="PF01025">
    <property type="entry name" value="GrpE"/>
    <property type="match status" value="1"/>
</dbReference>
<dbReference type="GO" id="GO:0042803">
    <property type="term" value="F:protein homodimerization activity"/>
    <property type="evidence" value="ECO:0007669"/>
    <property type="project" value="InterPro"/>
</dbReference>
<comment type="function">
    <text evidence="7 10 11">Participates actively in the response to hyperosmotic and heat shock by preventing the aggregation of stress-denatured proteins, in association with DnaK and GrpE. It is the nucleotide exchange factor for DnaK and may function as a thermosensor. Unfolded proteins bind initially to DnaJ; upon interaction with the DnaJ-bound protein, DnaK hydrolyzes its bound ATP, resulting in the formation of a stable complex. GrpE releases ADP from DnaK; ATP binding to DnaK triggers the release of the substrate protein, thus completing the reaction cycle. Several rounds of ATP-dependent interactions between DnaJ, DnaK and GrpE are required for fully efficient folding.</text>
</comment>
<evidence type="ECO:0000256" key="10">
    <source>
        <dbReference type="HAMAP-Rule" id="MF_01151"/>
    </source>
</evidence>
<organism evidence="15">
    <name type="scientific">Candidatus Berkiella aquae</name>
    <dbReference type="NCBI Taxonomy" id="295108"/>
    <lineage>
        <taxon>Bacteria</taxon>
        <taxon>Pseudomonadati</taxon>
        <taxon>Pseudomonadota</taxon>
        <taxon>Gammaproteobacteria</taxon>
        <taxon>Candidatus Berkiellales</taxon>
        <taxon>Candidatus Berkiellaceae</taxon>
        <taxon>Candidatus Berkiella</taxon>
    </lineage>
</organism>
<dbReference type="HAMAP" id="MF_01151">
    <property type="entry name" value="GrpE"/>
    <property type="match status" value="1"/>
</dbReference>
<dbReference type="NCBIfam" id="NF010748">
    <property type="entry name" value="PRK14150.1"/>
    <property type="match status" value="1"/>
</dbReference>
<evidence type="ECO:0000256" key="3">
    <source>
        <dbReference type="ARBA" id="ARBA00011738"/>
    </source>
</evidence>
<evidence type="ECO:0000256" key="9">
    <source>
        <dbReference type="ARBA" id="ARBA00076414"/>
    </source>
</evidence>
<dbReference type="PANTHER" id="PTHR21237:SF23">
    <property type="entry name" value="GRPE PROTEIN HOMOLOG, MITOCHONDRIAL"/>
    <property type="match status" value="1"/>
</dbReference>
<dbReference type="GO" id="GO:0005829">
    <property type="term" value="C:cytosol"/>
    <property type="evidence" value="ECO:0007669"/>
    <property type="project" value="TreeGrafter"/>
</dbReference>
<dbReference type="AlphaFoldDB" id="A0A0Q9YPK2"/>
<evidence type="ECO:0000313" key="15">
    <source>
        <dbReference type="EMBL" id="KRG21849.1"/>
    </source>
</evidence>
<dbReference type="Gene3D" id="3.90.20.20">
    <property type="match status" value="1"/>
</dbReference>
<evidence type="ECO:0000256" key="4">
    <source>
        <dbReference type="ARBA" id="ARBA00022490"/>
    </source>
</evidence>
<feature type="compositionally biased region" description="Basic and acidic residues" evidence="14">
    <location>
        <begin position="1"/>
        <end position="10"/>
    </location>
</feature>
<name>A0A0Q9YPK2_9GAMM</name>
<evidence type="ECO:0000256" key="6">
    <source>
        <dbReference type="ARBA" id="ARBA00023186"/>
    </source>
</evidence>
<dbReference type="RefSeq" id="WP_075065673.1">
    <property type="nucleotide sequence ID" value="NZ_LKAJ02000001.1"/>
</dbReference>
<keyword evidence="5 10" id="KW-0346">Stress response</keyword>
<proteinExistence type="inferred from homology"/>
<evidence type="ECO:0000256" key="2">
    <source>
        <dbReference type="ARBA" id="ARBA00009054"/>
    </source>
</evidence>
<dbReference type="PRINTS" id="PR00773">
    <property type="entry name" value="GRPEPROTEIN"/>
</dbReference>
<evidence type="ECO:0000256" key="5">
    <source>
        <dbReference type="ARBA" id="ARBA00023016"/>
    </source>
</evidence>
<sequence length="200" mass="22736">MSDNKNKPGEETPSQRFEEDFPVVNDDHLLAPDDRTELHDQIDVLNKTLKETQAKADENWERLVRKEAELQNAIRRAEQEVDNARKFAVERFAGEMLQVLDSLDQGLAYSQTENITVDHLVEGIKLTHSVFMNAMDKHGIKPIDPAVGEVFNPAFHEAISIQPSADLEPNRILAVVQKGYMLQNRLLRPARVVVTSKQEQ</sequence>
<keyword evidence="6 10" id="KW-0143">Chaperone</keyword>
<keyword evidence="4 10" id="KW-0963">Cytoplasm</keyword>
<evidence type="ECO:0000256" key="12">
    <source>
        <dbReference type="RuleBase" id="RU004478"/>
    </source>
</evidence>
<feature type="region of interest" description="Disordered" evidence="14">
    <location>
        <begin position="1"/>
        <end position="23"/>
    </location>
</feature>
<evidence type="ECO:0000313" key="17">
    <source>
        <dbReference type="Proteomes" id="UP000051497"/>
    </source>
</evidence>
<comment type="subunit">
    <text evidence="3 10">Homodimer.</text>
</comment>
<protein>
    <recommendedName>
        <fullName evidence="8 10">Protein GrpE</fullName>
    </recommendedName>
    <alternativeName>
        <fullName evidence="9 10">HSP-70 cofactor</fullName>
    </alternativeName>
</protein>
<dbReference type="Gene3D" id="2.30.22.10">
    <property type="entry name" value="Head domain of nucleotide exchange factor GrpE"/>
    <property type="match status" value="1"/>
</dbReference>
<dbReference type="EMBL" id="LKAJ02000001">
    <property type="protein sequence ID" value="MCS5710460.1"/>
    <property type="molecule type" value="Genomic_DNA"/>
</dbReference>
<evidence type="ECO:0000313" key="16">
    <source>
        <dbReference type="EMBL" id="MCS5710460.1"/>
    </source>
</evidence>
<reference evidence="15" key="1">
    <citation type="submission" date="2015-09" db="EMBL/GenBank/DDBJ databases">
        <title>Draft Genome Sequences of Two Novel Amoeba-resistant Intranuclear Bacteria, Candidatus Berkiella cookevillensis and Candidatus Berkiella aquae.</title>
        <authorList>
            <person name="Mehari Y.T."/>
            <person name="Arivett B.A."/>
            <person name="Farone A.L."/>
            <person name="Gunderson J.H."/>
            <person name="Farone M.B."/>
        </authorList>
    </citation>
    <scope>NUCLEOTIDE SEQUENCE [LARGE SCALE GENOMIC DNA]</scope>
    <source>
        <strain evidence="15">HT99</strain>
    </source>
</reference>
<reference evidence="16" key="3">
    <citation type="submission" date="2021-06" db="EMBL/GenBank/DDBJ databases">
        <title>Genomic Description and Analysis of Intracellular Bacteria, Candidatus Berkiella cookevillensis and Candidatus Berkiella aquae.</title>
        <authorList>
            <person name="Kidane D.T."/>
            <person name="Mehari Y.T."/>
            <person name="Rice F.C."/>
            <person name="Arivett B.A."/>
            <person name="Farone A.L."/>
            <person name="Berk S.G."/>
            <person name="Farone M.B."/>
        </authorList>
    </citation>
    <scope>NUCLEOTIDE SEQUENCE</scope>
    <source>
        <strain evidence="16">HT99</strain>
    </source>
</reference>
<evidence type="ECO:0000256" key="1">
    <source>
        <dbReference type="ARBA" id="ARBA00004496"/>
    </source>
</evidence>
<dbReference type="PANTHER" id="PTHR21237">
    <property type="entry name" value="GRPE PROTEIN"/>
    <property type="match status" value="1"/>
</dbReference>
<dbReference type="InterPro" id="IPR000740">
    <property type="entry name" value="GrpE"/>
</dbReference>
<evidence type="ECO:0000256" key="13">
    <source>
        <dbReference type="SAM" id="Coils"/>
    </source>
</evidence>
<evidence type="ECO:0000256" key="8">
    <source>
        <dbReference type="ARBA" id="ARBA00072274"/>
    </source>
</evidence>
<evidence type="ECO:0000256" key="14">
    <source>
        <dbReference type="SAM" id="MobiDB-lite"/>
    </source>
</evidence>
<feature type="coiled-coil region" evidence="13">
    <location>
        <begin position="35"/>
        <end position="87"/>
    </location>
</feature>
<comment type="subcellular location">
    <subcellularLocation>
        <location evidence="1 10">Cytoplasm</location>
    </subcellularLocation>
</comment>
<dbReference type="GO" id="GO:0051082">
    <property type="term" value="F:unfolded protein binding"/>
    <property type="evidence" value="ECO:0007669"/>
    <property type="project" value="TreeGrafter"/>
</dbReference>
<dbReference type="SUPFAM" id="SSF58014">
    <property type="entry name" value="Coiled-coil domain of nucleotide exchange factor GrpE"/>
    <property type="match status" value="1"/>
</dbReference>
<keyword evidence="13" id="KW-0175">Coiled coil</keyword>
<evidence type="ECO:0000256" key="7">
    <source>
        <dbReference type="ARBA" id="ARBA00053401"/>
    </source>
</evidence>
<accession>A0A0Q9YPK2</accession>